<sequence>MSDLESRYSYKKSQPLAAREIKGKEKKDFDIRRFCARFRVVFYVVKMSKATFMDYMLPPYLQCQAGHLVCGNCRPKVSACPTCRGPVPHIRNLGMEKIATNLQFPCKFAHSGCNQFFFHQEKVEHEEICEFRPYQCPCPGASCKWQGGLNDVMGHLMKLHKSITTLQGEDIVFLATDINLPGAVDWVMMQSCYNAYFMLVLEKQDKQEQGGTSYQMFYAVVQLIGTKKEAENFVYKLELSNNRRRLFWEASPRSIHEGVAAAIAQSDCLAFDTSHANFFAENGNLGINVCFSFFYILIGCPHNWRPLGLKK</sequence>
<reference evidence="1" key="1">
    <citation type="submission" date="2023-11" db="EMBL/GenBank/DDBJ databases">
        <authorList>
            <person name="Poullet M."/>
        </authorList>
    </citation>
    <scope>NUCLEOTIDE SEQUENCE</scope>
    <source>
        <strain evidence="1">E1834</strain>
    </source>
</reference>
<proteinExistence type="predicted"/>
<accession>A0ACB1B3K0</accession>
<dbReference type="Proteomes" id="UP001497535">
    <property type="component" value="Unassembled WGS sequence"/>
</dbReference>
<evidence type="ECO:0000313" key="1">
    <source>
        <dbReference type="EMBL" id="CAK5117774.1"/>
    </source>
</evidence>
<organism evidence="1 2">
    <name type="scientific">Meloidogyne enterolobii</name>
    <name type="common">Root-knot nematode worm</name>
    <name type="synonym">Meloidogyne mayaguensis</name>
    <dbReference type="NCBI Taxonomy" id="390850"/>
    <lineage>
        <taxon>Eukaryota</taxon>
        <taxon>Metazoa</taxon>
        <taxon>Ecdysozoa</taxon>
        <taxon>Nematoda</taxon>
        <taxon>Chromadorea</taxon>
        <taxon>Rhabditida</taxon>
        <taxon>Tylenchina</taxon>
        <taxon>Tylenchomorpha</taxon>
        <taxon>Tylenchoidea</taxon>
        <taxon>Meloidogynidae</taxon>
        <taxon>Meloidogyninae</taxon>
        <taxon>Meloidogyne</taxon>
    </lineage>
</organism>
<protein>
    <submittedName>
        <fullName evidence="1">Uncharacterized protein</fullName>
    </submittedName>
</protein>
<gene>
    <name evidence="1" type="ORF">MENTE1834_LOCUS46111</name>
</gene>
<comment type="caution">
    <text evidence="1">The sequence shown here is derived from an EMBL/GenBank/DDBJ whole genome shotgun (WGS) entry which is preliminary data.</text>
</comment>
<keyword evidence="2" id="KW-1185">Reference proteome</keyword>
<name>A0ACB1B3K0_MELEN</name>
<dbReference type="EMBL" id="CAVMJV010000161">
    <property type="protein sequence ID" value="CAK5117774.1"/>
    <property type="molecule type" value="Genomic_DNA"/>
</dbReference>
<evidence type="ECO:0000313" key="2">
    <source>
        <dbReference type="Proteomes" id="UP001497535"/>
    </source>
</evidence>